<dbReference type="PANTHER" id="PTHR43065:SF46">
    <property type="entry name" value="C4-DICARBOXYLATE TRANSPORT SENSOR PROTEIN DCTB"/>
    <property type="match status" value="1"/>
</dbReference>
<dbReference type="Gene3D" id="1.10.287.130">
    <property type="match status" value="1"/>
</dbReference>
<dbReference type="PRINTS" id="PR00344">
    <property type="entry name" value="BCTRLSENSOR"/>
</dbReference>
<dbReference type="SMART" id="SM00387">
    <property type="entry name" value="HATPase_c"/>
    <property type="match status" value="1"/>
</dbReference>
<feature type="transmembrane region" description="Helical" evidence="9">
    <location>
        <begin position="15"/>
        <end position="35"/>
    </location>
</feature>
<dbReference type="GO" id="GO:0005524">
    <property type="term" value="F:ATP binding"/>
    <property type="evidence" value="ECO:0007669"/>
    <property type="project" value="UniProtKB-KW"/>
</dbReference>
<evidence type="ECO:0000256" key="4">
    <source>
        <dbReference type="ARBA" id="ARBA00022679"/>
    </source>
</evidence>
<dbReference type="Pfam" id="PF02518">
    <property type="entry name" value="HATPase_c"/>
    <property type="match status" value="1"/>
</dbReference>
<evidence type="ECO:0000256" key="2">
    <source>
        <dbReference type="ARBA" id="ARBA00012438"/>
    </source>
</evidence>
<evidence type="ECO:0000256" key="1">
    <source>
        <dbReference type="ARBA" id="ARBA00000085"/>
    </source>
</evidence>
<dbReference type="PANTHER" id="PTHR43065">
    <property type="entry name" value="SENSOR HISTIDINE KINASE"/>
    <property type="match status" value="1"/>
</dbReference>
<keyword evidence="4" id="KW-0808">Transferase</keyword>
<dbReference type="EMBL" id="CP120678">
    <property type="protein sequence ID" value="WIW71008.1"/>
    <property type="molecule type" value="Genomic_DNA"/>
</dbReference>
<dbReference type="KEGG" id="sgbi:P3F81_01405"/>
<dbReference type="CDD" id="cd00082">
    <property type="entry name" value="HisKA"/>
    <property type="match status" value="1"/>
</dbReference>
<name>A0A9Y2AJU1_9FIRM</name>
<evidence type="ECO:0000313" key="12">
    <source>
        <dbReference type="Proteomes" id="UP001243623"/>
    </source>
</evidence>
<dbReference type="Pfam" id="PF00512">
    <property type="entry name" value="HisKA"/>
    <property type="match status" value="1"/>
</dbReference>
<feature type="domain" description="Histidine kinase" evidence="10">
    <location>
        <begin position="272"/>
        <end position="477"/>
    </location>
</feature>
<keyword evidence="5" id="KW-0547">Nucleotide-binding</keyword>
<evidence type="ECO:0000313" key="11">
    <source>
        <dbReference type="EMBL" id="WIW71008.1"/>
    </source>
</evidence>
<evidence type="ECO:0000256" key="5">
    <source>
        <dbReference type="ARBA" id="ARBA00022741"/>
    </source>
</evidence>
<keyword evidence="12" id="KW-1185">Reference proteome</keyword>
<comment type="catalytic activity">
    <reaction evidence="1">
        <text>ATP + protein L-histidine = ADP + protein N-phospho-L-histidine.</text>
        <dbReference type="EC" id="2.7.13.3"/>
    </reaction>
</comment>
<dbReference type="RefSeq" id="WP_309320555.1">
    <property type="nucleotide sequence ID" value="NZ_CP120678.1"/>
</dbReference>
<keyword evidence="7 11" id="KW-0067">ATP-binding</keyword>
<evidence type="ECO:0000256" key="3">
    <source>
        <dbReference type="ARBA" id="ARBA00022553"/>
    </source>
</evidence>
<proteinExistence type="predicted"/>
<evidence type="ECO:0000256" key="9">
    <source>
        <dbReference type="SAM" id="Phobius"/>
    </source>
</evidence>
<dbReference type="GO" id="GO:0000155">
    <property type="term" value="F:phosphorelay sensor kinase activity"/>
    <property type="evidence" value="ECO:0007669"/>
    <property type="project" value="InterPro"/>
</dbReference>
<accession>A0A9Y2AJU1</accession>
<keyword evidence="9" id="KW-1133">Transmembrane helix</keyword>
<organism evidence="11 12">
    <name type="scientific">Selenobaculum gibii</name>
    <dbReference type="NCBI Taxonomy" id="3054208"/>
    <lineage>
        <taxon>Bacteria</taxon>
        <taxon>Bacillati</taxon>
        <taxon>Bacillota</taxon>
        <taxon>Negativicutes</taxon>
        <taxon>Selenomonadales</taxon>
        <taxon>Selenomonadaceae</taxon>
        <taxon>Selenobaculum</taxon>
    </lineage>
</organism>
<dbReference type="SUPFAM" id="SSF55874">
    <property type="entry name" value="ATPase domain of HSP90 chaperone/DNA topoisomerase II/histidine kinase"/>
    <property type="match status" value="1"/>
</dbReference>
<keyword evidence="9" id="KW-0472">Membrane</keyword>
<protein>
    <recommendedName>
        <fullName evidence="2">histidine kinase</fullName>
        <ecNumber evidence="2">2.7.13.3</ecNumber>
    </recommendedName>
</protein>
<keyword evidence="6" id="KW-0418">Kinase</keyword>
<reference evidence="11" key="1">
    <citation type="submission" date="2023-03" db="EMBL/GenBank/DDBJ databases">
        <title>Selenobaculum gbiensis gen. nov. sp. nov., a new bacterium isolated from the gut microbiota of IBD patient.</title>
        <authorList>
            <person name="Yeo S."/>
            <person name="Park H."/>
            <person name="Huh C.S."/>
        </authorList>
    </citation>
    <scope>NUCLEOTIDE SEQUENCE</scope>
    <source>
        <strain evidence="11">ICN-92133</strain>
    </source>
</reference>
<dbReference type="SMART" id="SM00388">
    <property type="entry name" value="HisKA"/>
    <property type="match status" value="1"/>
</dbReference>
<dbReference type="SUPFAM" id="SSF47384">
    <property type="entry name" value="Homodimeric domain of signal transducing histidine kinase"/>
    <property type="match status" value="1"/>
</dbReference>
<keyword evidence="3" id="KW-0597">Phosphoprotein</keyword>
<dbReference type="AlphaFoldDB" id="A0A9Y2AJU1"/>
<dbReference type="InterPro" id="IPR036890">
    <property type="entry name" value="HATPase_C_sf"/>
</dbReference>
<dbReference type="Proteomes" id="UP001243623">
    <property type="component" value="Chromosome"/>
</dbReference>
<dbReference type="InterPro" id="IPR036097">
    <property type="entry name" value="HisK_dim/P_sf"/>
</dbReference>
<dbReference type="EC" id="2.7.13.3" evidence="2"/>
<feature type="transmembrane region" description="Helical" evidence="9">
    <location>
        <begin position="195"/>
        <end position="213"/>
    </location>
</feature>
<dbReference type="InterPro" id="IPR005467">
    <property type="entry name" value="His_kinase_dom"/>
</dbReference>
<dbReference type="InterPro" id="IPR004358">
    <property type="entry name" value="Sig_transdc_His_kin-like_C"/>
</dbReference>
<dbReference type="PROSITE" id="PS50109">
    <property type="entry name" value="HIS_KIN"/>
    <property type="match status" value="1"/>
</dbReference>
<dbReference type="InterPro" id="IPR003594">
    <property type="entry name" value="HATPase_dom"/>
</dbReference>
<evidence type="ECO:0000256" key="8">
    <source>
        <dbReference type="ARBA" id="ARBA00023012"/>
    </source>
</evidence>
<dbReference type="InterPro" id="IPR003661">
    <property type="entry name" value="HisK_dim/P_dom"/>
</dbReference>
<keyword evidence="8" id="KW-0902">Two-component regulatory system</keyword>
<dbReference type="Gene3D" id="3.30.565.10">
    <property type="entry name" value="Histidine kinase-like ATPase, C-terminal domain"/>
    <property type="match status" value="1"/>
</dbReference>
<evidence type="ECO:0000256" key="7">
    <source>
        <dbReference type="ARBA" id="ARBA00022840"/>
    </source>
</evidence>
<gene>
    <name evidence="11" type="ORF">P3F81_01405</name>
</gene>
<evidence type="ECO:0000259" key="10">
    <source>
        <dbReference type="PROSITE" id="PS50109"/>
    </source>
</evidence>
<evidence type="ECO:0000256" key="6">
    <source>
        <dbReference type="ARBA" id="ARBA00022777"/>
    </source>
</evidence>
<keyword evidence="9" id="KW-0812">Transmembrane</keyword>
<sequence length="482" mass="54704">MMKVINLTTKFNIKIVSVVFLVILVITIYNDWLLLQAENKQNLRYLTSITEFLAEKSPPNLFSETYIQATALNQSNQLTIYSLNQKLQPIIDEVCMPYKRIQFGYYSKNCKNVVAIGSKFDESLLIDMSLNKANPIHDVTTTSLIEEEFSSLWHGEKSITYCIPIKENGVIVAQAFASVNQSKVYKILWQRTMDTFLITFVMLLFCVIAFHELCLRLKEDLIKFAKSISSGNSHDIDISFSEFAPILNYISKQTEKMTQLDRLNIVGEMAAGIAHEIRNPLTTVKGLLQFMSRKNEFNKHKENFDLMITEINRANAIITEFLSLSKNKAMNFQKMNLNTILQDIYPLLHANALYYDCKVYLDLSDIPNLLLDKNSIHQFILNMIQNSIDAMPDGGSIHISTVSTSNNVVLTIKDSGIGISKDIRDHLFTPFFTTKDKGTGLGLAICSRIIHRHKATLTFNSQIGEGTTFIVTFPSIDSNNKN</sequence>